<gene>
    <name evidence="5" type="ordered locus">B5T_00854</name>
</gene>
<keyword evidence="2" id="KW-0238">DNA-binding</keyword>
<dbReference type="InterPro" id="IPR000792">
    <property type="entry name" value="Tscrpt_reg_LuxR_C"/>
</dbReference>
<reference evidence="5 6" key="1">
    <citation type="journal article" date="2012" name="J. Bacteriol.">
        <title>Complete genome sequence of Alcanivorax dieselolei type strain B5.</title>
        <authorList>
            <person name="Lai Q."/>
            <person name="Li W."/>
            <person name="Shao Z."/>
        </authorList>
    </citation>
    <scope>NUCLEOTIDE SEQUENCE [LARGE SCALE GENOMIC DNA]</scope>
    <source>
        <strain evidence="6">DSM 16502 / CGMCC 1.3690 / B-5</strain>
    </source>
</reference>
<dbReference type="InterPro" id="IPR016032">
    <property type="entry name" value="Sig_transdc_resp-reg_C-effctor"/>
</dbReference>
<dbReference type="HOGENOM" id="CLU_046971_0_0_6"/>
<keyword evidence="3" id="KW-0804">Transcription</keyword>
<dbReference type="OrthoDB" id="6120865at2"/>
<dbReference type="GO" id="GO:0006355">
    <property type="term" value="P:regulation of DNA-templated transcription"/>
    <property type="evidence" value="ECO:0007669"/>
    <property type="project" value="InterPro"/>
</dbReference>
<dbReference type="AlphaFoldDB" id="K0C985"/>
<evidence type="ECO:0000313" key="6">
    <source>
        <dbReference type="Proteomes" id="UP000006286"/>
    </source>
</evidence>
<dbReference type="Gene3D" id="1.10.10.10">
    <property type="entry name" value="Winged helix-like DNA-binding domain superfamily/Winged helix DNA-binding domain"/>
    <property type="match status" value="1"/>
</dbReference>
<feature type="domain" description="HTH luxR-type" evidence="4">
    <location>
        <begin position="245"/>
        <end position="310"/>
    </location>
</feature>
<dbReference type="CDD" id="cd06170">
    <property type="entry name" value="LuxR_C_like"/>
    <property type="match status" value="1"/>
</dbReference>
<dbReference type="PANTHER" id="PTHR44688">
    <property type="entry name" value="DNA-BINDING TRANSCRIPTIONAL ACTIVATOR DEVR_DOSR"/>
    <property type="match status" value="1"/>
</dbReference>
<organism evidence="5 6">
    <name type="scientific">Alcanivorax dieselolei (strain DSM 16502 / CGMCC 1.3690 / MCCC 1A00001 / B-5)</name>
    <name type="common">Alloalcanivorax dieselolei</name>
    <dbReference type="NCBI Taxonomy" id="930169"/>
    <lineage>
        <taxon>Bacteria</taxon>
        <taxon>Pseudomonadati</taxon>
        <taxon>Pseudomonadota</taxon>
        <taxon>Gammaproteobacteria</taxon>
        <taxon>Oceanospirillales</taxon>
        <taxon>Alcanivoracaceae</taxon>
        <taxon>Alloalcanivorax</taxon>
    </lineage>
</organism>
<evidence type="ECO:0000256" key="2">
    <source>
        <dbReference type="ARBA" id="ARBA00023125"/>
    </source>
</evidence>
<name>K0C985_ALCDB</name>
<dbReference type="PANTHER" id="PTHR44688:SF16">
    <property type="entry name" value="DNA-BINDING TRANSCRIPTIONAL ACTIVATOR DEVR_DOSR"/>
    <property type="match status" value="1"/>
</dbReference>
<evidence type="ECO:0000259" key="4">
    <source>
        <dbReference type="PROSITE" id="PS50043"/>
    </source>
</evidence>
<dbReference type="PRINTS" id="PR00038">
    <property type="entry name" value="HTHLUXR"/>
</dbReference>
<proteinExistence type="predicted"/>
<dbReference type="PROSITE" id="PS50043">
    <property type="entry name" value="HTH_LUXR_2"/>
    <property type="match status" value="1"/>
</dbReference>
<dbReference type="PATRIC" id="fig|930169.3.peg.839"/>
<dbReference type="eggNOG" id="COG2197">
    <property type="taxonomic scope" value="Bacteria"/>
</dbReference>
<dbReference type="SMART" id="SM00421">
    <property type="entry name" value="HTH_LUXR"/>
    <property type="match status" value="1"/>
</dbReference>
<dbReference type="STRING" id="930169.B5T_00854"/>
<dbReference type="InterPro" id="IPR036388">
    <property type="entry name" value="WH-like_DNA-bd_sf"/>
</dbReference>
<dbReference type="GO" id="GO:0003677">
    <property type="term" value="F:DNA binding"/>
    <property type="evidence" value="ECO:0007669"/>
    <property type="project" value="UniProtKB-KW"/>
</dbReference>
<dbReference type="SUPFAM" id="SSF46894">
    <property type="entry name" value="C-terminal effector domain of the bipartite response regulators"/>
    <property type="match status" value="1"/>
</dbReference>
<keyword evidence="6" id="KW-1185">Reference proteome</keyword>
<accession>K0C985</accession>
<evidence type="ECO:0000256" key="1">
    <source>
        <dbReference type="ARBA" id="ARBA00023015"/>
    </source>
</evidence>
<dbReference type="RefSeq" id="WP_014993219.1">
    <property type="nucleotide sequence ID" value="NC_018691.1"/>
</dbReference>
<evidence type="ECO:0000313" key="5">
    <source>
        <dbReference type="EMBL" id="AFT69138.1"/>
    </source>
</evidence>
<dbReference type="EMBL" id="CP003466">
    <property type="protein sequence ID" value="AFT69138.1"/>
    <property type="molecule type" value="Genomic_DNA"/>
</dbReference>
<sequence length="310" mass="35419">MSLHKISDFLLTVHDASMHLEPVQFQRWALDEIRRHVAFDFAIWGTGDGQSRELHTATILDQTDTLFDTWEAVKEEDLYAHLVIGNTGKTWSLNQIPNIYQSRAYNEHWRLYQARQMISTMEIDPHTGLHIFVTLARDHRYTGFSAREVEFKNLVTQHLFLAACNNDKHYLSTFRAPAALVDTKGLLHAVLPDFTTLVTHEWGPSAHRQLPQDVILSLWASKRYRGKTITLTSERVGARLLVCAQPGVVTALSKREKEVAWAYAQGQSHKHVARTLNISPTTVRSHISRIYQKLGVRDKGALALWLQEHG</sequence>
<dbReference type="KEGG" id="adi:B5T_00854"/>
<dbReference type="Pfam" id="PF00196">
    <property type="entry name" value="GerE"/>
    <property type="match status" value="1"/>
</dbReference>
<keyword evidence="1" id="KW-0805">Transcription regulation</keyword>
<dbReference type="Proteomes" id="UP000006286">
    <property type="component" value="Chromosome"/>
</dbReference>
<evidence type="ECO:0000256" key="3">
    <source>
        <dbReference type="ARBA" id="ARBA00023163"/>
    </source>
</evidence>
<protein>
    <submittedName>
        <fullName evidence="5">Transcriptional regulator, LuxR family</fullName>
    </submittedName>
</protein>